<dbReference type="InterPro" id="IPR051011">
    <property type="entry name" value="Metal_resp_trans_reg"/>
</dbReference>
<evidence type="ECO:0000256" key="1">
    <source>
        <dbReference type="ARBA" id="ARBA00023015"/>
    </source>
</evidence>
<dbReference type="SMART" id="SM00418">
    <property type="entry name" value="HTH_ARSR"/>
    <property type="match status" value="1"/>
</dbReference>
<accession>A0ABU0QDW9</accession>
<organism evidence="5 6">
    <name type="scientific">Streptomyces achromogenes</name>
    <dbReference type="NCBI Taxonomy" id="67255"/>
    <lineage>
        <taxon>Bacteria</taxon>
        <taxon>Bacillati</taxon>
        <taxon>Actinomycetota</taxon>
        <taxon>Actinomycetes</taxon>
        <taxon>Kitasatosporales</taxon>
        <taxon>Streptomycetaceae</taxon>
        <taxon>Streptomyces</taxon>
    </lineage>
</organism>
<dbReference type="PANTHER" id="PTHR43132:SF8">
    <property type="entry name" value="HTH-TYPE TRANSCRIPTIONAL REGULATOR KMTR"/>
    <property type="match status" value="1"/>
</dbReference>
<name>A0ABU0QDW9_STRAH</name>
<dbReference type="CDD" id="cd00090">
    <property type="entry name" value="HTH_ARSR"/>
    <property type="match status" value="1"/>
</dbReference>
<dbReference type="InterPro" id="IPR011991">
    <property type="entry name" value="ArsR-like_HTH"/>
</dbReference>
<reference evidence="5 6" key="1">
    <citation type="submission" date="2023-07" db="EMBL/GenBank/DDBJ databases">
        <title>Comparative genomics of wheat-associated soil bacteria to identify genetic determinants of phenazine resistance.</title>
        <authorList>
            <person name="Mouncey N."/>
        </authorList>
    </citation>
    <scope>NUCLEOTIDE SEQUENCE [LARGE SCALE GENOMIC DNA]</scope>
    <source>
        <strain evidence="5 6">W4I19-2</strain>
    </source>
</reference>
<protein>
    <submittedName>
        <fullName evidence="5">DNA-binding transcriptional ArsR family regulator</fullName>
    </submittedName>
</protein>
<evidence type="ECO:0000259" key="4">
    <source>
        <dbReference type="SMART" id="SM00418"/>
    </source>
</evidence>
<feature type="domain" description="HTH arsR-type" evidence="4">
    <location>
        <begin position="283"/>
        <end position="356"/>
    </location>
</feature>
<dbReference type="Proteomes" id="UP001243364">
    <property type="component" value="Unassembled WGS sequence"/>
</dbReference>
<evidence type="ECO:0000313" key="6">
    <source>
        <dbReference type="Proteomes" id="UP001243364"/>
    </source>
</evidence>
<dbReference type="InterPro" id="IPR036390">
    <property type="entry name" value="WH_DNA-bd_sf"/>
</dbReference>
<dbReference type="InterPro" id="IPR000835">
    <property type="entry name" value="HTH_MarR-typ"/>
</dbReference>
<dbReference type="InterPro" id="IPR001845">
    <property type="entry name" value="HTH_ArsR_DNA-bd_dom"/>
</dbReference>
<comment type="caution">
    <text evidence="5">The sequence shown here is derived from an EMBL/GenBank/DDBJ whole genome shotgun (WGS) entry which is preliminary data.</text>
</comment>
<dbReference type="Pfam" id="PF12802">
    <property type="entry name" value="MarR_2"/>
    <property type="match status" value="1"/>
</dbReference>
<keyword evidence="3" id="KW-0804">Transcription</keyword>
<dbReference type="EMBL" id="JAUSYA010000001">
    <property type="protein sequence ID" value="MDQ0688849.1"/>
    <property type="molecule type" value="Genomic_DNA"/>
</dbReference>
<evidence type="ECO:0000256" key="2">
    <source>
        <dbReference type="ARBA" id="ARBA00023125"/>
    </source>
</evidence>
<evidence type="ECO:0000313" key="5">
    <source>
        <dbReference type="EMBL" id="MDQ0688849.1"/>
    </source>
</evidence>
<dbReference type="GO" id="GO:0003677">
    <property type="term" value="F:DNA binding"/>
    <property type="evidence" value="ECO:0007669"/>
    <property type="project" value="UniProtKB-KW"/>
</dbReference>
<keyword evidence="6" id="KW-1185">Reference proteome</keyword>
<dbReference type="Gene3D" id="1.10.10.10">
    <property type="entry name" value="Winged helix-like DNA-binding domain superfamily/Winged helix DNA-binding domain"/>
    <property type="match status" value="1"/>
</dbReference>
<keyword evidence="2 5" id="KW-0238">DNA-binding</keyword>
<gene>
    <name evidence="5" type="ORF">QFZ56_007812</name>
</gene>
<dbReference type="PANTHER" id="PTHR43132">
    <property type="entry name" value="ARSENICAL RESISTANCE OPERON REPRESSOR ARSR-RELATED"/>
    <property type="match status" value="1"/>
</dbReference>
<keyword evidence="1" id="KW-0805">Transcription regulation</keyword>
<proteinExistence type="predicted"/>
<evidence type="ECO:0000256" key="3">
    <source>
        <dbReference type="ARBA" id="ARBA00023163"/>
    </source>
</evidence>
<sequence>MFQPGLNHGLLTQSLAIARRDWSMGEAVVYRIHFTAEDLARTRVAESPRPMLELANAVRVLQDRNQPVRYDVWRRRSFARLPPAARLALDLIPLRGWTPDFLARVQPGSPQDLLEQIRSTSPKEIRQTLAALAEHQPLPSWTRRLDDDPLVLQQLADSMHLLHTTVMAPYWPHVVTSLAADRAVRIRELLHGGVERLLTGLYPPRIRWTPPTLEVAMASGMQGDLRLEGRGLLLMPSLFGSESPVIDPDAEPQPFLTYPANSGAALTPLTPFSTGSTAGGAPAALTALLGRTRAAVLHAIATHPGCNTAELAGVLGIGASGASQHATVLRQAGLVTTLRHRNSAVHTATSTGLNLLTLHA</sequence>
<dbReference type="InterPro" id="IPR036388">
    <property type="entry name" value="WH-like_DNA-bd_sf"/>
</dbReference>
<dbReference type="SUPFAM" id="SSF46785">
    <property type="entry name" value="Winged helix' DNA-binding domain"/>
    <property type="match status" value="1"/>
</dbReference>